<dbReference type="Gene3D" id="2.40.50.320">
    <property type="entry name" value="Copper binding periplasmic protein CusF"/>
    <property type="match status" value="1"/>
</dbReference>
<evidence type="ECO:0000313" key="2">
    <source>
        <dbReference type="Proteomes" id="UP000071778"/>
    </source>
</evidence>
<protein>
    <submittedName>
        <fullName evidence="1">Copper binding periplasmic CusF family protein</fullName>
    </submittedName>
</protein>
<name>A0A127QGJ6_9BURK</name>
<proteinExistence type="predicted"/>
<dbReference type="EMBL" id="CP013235">
    <property type="protein sequence ID" value="AMP09193.1"/>
    <property type="molecule type" value="Genomic_DNA"/>
</dbReference>
<reference evidence="1 2" key="1">
    <citation type="submission" date="2015-11" db="EMBL/GenBank/DDBJ databases">
        <title>Exploring the genomic traits of fungus-feeding bacterial genus Collimonas.</title>
        <authorList>
            <person name="Song C."/>
            <person name="Schmidt R."/>
            <person name="de Jager V."/>
            <person name="Krzyzanowska D."/>
            <person name="Jongedijk E."/>
            <person name="Cankar K."/>
            <person name="Beekwilder J."/>
            <person name="van Veen A."/>
            <person name="de Boer W."/>
            <person name="van Veen J.A."/>
            <person name="Garbeva P."/>
        </authorList>
    </citation>
    <scope>NUCLEOTIDE SEQUENCE [LARGE SCALE GENOMIC DNA]</scope>
    <source>
        <strain evidence="1 2">Ter282</strain>
    </source>
</reference>
<accession>A0A127QGJ6</accession>
<dbReference type="PATRIC" id="fig|279058.18.peg.1389"/>
<dbReference type="AlphaFoldDB" id="A0A127QGJ6"/>
<dbReference type="RefSeq" id="WP_197467198.1">
    <property type="nucleotide sequence ID" value="NZ_CP013235.1"/>
</dbReference>
<keyword evidence="2" id="KW-1185">Reference proteome</keyword>
<sequence>MQQYLQIIVILTTLIIGLPLSNLARASDATDMQTTPADQNALPMVSGEIRKVDASTGKITIKHEEIPNFEIPAMTMLFKAGDPGMLEQFKAGDKVRFAIDKVDGQLTIVSLELAEAQ</sequence>
<dbReference type="InterPro" id="IPR042230">
    <property type="entry name" value="CusF_sf"/>
</dbReference>
<organism evidence="1 2">
    <name type="scientific">Collimonas arenae</name>
    <dbReference type="NCBI Taxonomy" id="279058"/>
    <lineage>
        <taxon>Bacteria</taxon>
        <taxon>Pseudomonadati</taxon>
        <taxon>Pseudomonadota</taxon>
        <taxon>Betaproteobacteria</taxon>
        <taxon>Burkholderiales</taxon>
        <taxon>Oxalobacteraceae</taxon>
        <taxon>Collimonas</taxon>
    </lineage>
</organism>
<dbReference type="InterPro" id="IPR021647">
    <property type="entry name" value="CusF_Ec"/>
</dbReference>
<dbReference type="Pfam" id="PF11604">
    <property type="entry name" value="CusF_Ec"/>
    <property type="match status" value="1"/>
</dbReference>
<evidence type="ECO:0000313" key="1">
    <source>
        <dbReference type="EMBL" id="AMP09193.1"/>
    </source>
</evidence>
<dbReference type="Proteomes" id="UP000071778">
    <property type="component" value="Chromosome"/>
</dbReference>
<gene>
    <name evidence="1" type="ORF">CAter282_1404</name>
</gene>